<dbReference type="RefSeq" id="WP_257922269.1">
    <property type="nucleotide sequence ID" value="NZ_JAMXQV010000012.1"/>
</dbReference>
<protein>
    <submittedName>
        <fullName evidence="3">AMP-binding protein</fullName>
    </submittedName>
</protein>
<feature type="domain" description="AMP-dependent synthetase/ligase" evidence="2">
    <location>
        <begin position="9"/>
        <end position="82"/>
    </location>
</feature>
<evidence type="ECO:0000313" key="3">
    <source>
        <dbReference type="EMBL" id="MCR6485684.1"/>
    </source>
</evidence>
<dbReference type="InterPro" id="IPR042099">
    <property type="entry name" value="ANL_N_sf"/>
</dbReference>
<feature type="domain" description="AMP-dependent synthetase/ligase" evidence="2">
    <location>
        <begin position="184"/>
        <end position="263"/>
    </location>
</feature>
<name>A0A9X2NBM2_9PSEU</name>
<dbReference type="Pfam" id="PF00501">
    <property type="entry name" value="AMP-binding"/>
    <property type="match status" value="2"/>
</dbReference>
<dbReference type="Gene3D" id="3.40.50.12780">
    <property type="entry name" value="N-terminal domain of ligase-like"/>
    <property type="match status" value="1"/>
</dbReference>
<dbReference type="AlphaFoldDB" id="A0A9X2NBM2"/>
<gene>
    <name evidence="3" type="ORF">M8542_22935</name>
</gene>
<reference evidence="3" key="1">
    <citation type="submission" date="2022-06" db="EMBL/GenBank/DDBJ databases">
        <title>Amycolatopsis iheyaensis sp. nov., a new species of the genus Amycolatopsis isolated from soil in Iheya island, Japan.</title>
        <authorList>
            <person name="Ngamcharungchit C."/>
            <person name="Kanto H."/>
            <person name="Take A."/>
            <person name="Intra B."/>
            <person name="Matsumoto A."/>
            <person name="Panbangred W."/>
            <person name="Inahashi Y."/>
        </authorList>
    </citation>
    <scope>NUCLEOTIDE SEQUENCE</scope>
    <source>
        <strain evidence="3">OK19-0408</strain>
    </source>
</reference>
<organism evidence="3 4">
    <name type="scientific">Amycolatopsis iheyensis</name>
    <dbReference type="NCBI Taxonomy" id="2945988"/>
    <lineage>
        <taxon>Bacteria</taxon>
        <taxon>Bacillati</taxon>
        <taxon>Actinomycetota</taxon>
        <taxon>Actinomycetes</taxon>
        <taxon>Pseudonocardiales</taxon>
        <taxon>Pseudonocardiaceae</taxon>
        <taxon>Amycolatopsis</taxon>
    </lineage>
</organism>
<evidence type="ECO:0000313" key="4">
    <source>
        <dbReference type="Proteomes" id="UP001144096"/>
    </source>
</evidence>
<dbReference type="Gene3D" id="3.40.50.980">
    <property type="match status" value="1"/>
</dbReference>
<dbReference type="InterPro" id="IPR050237">
    <property type="entry name" value="ATP-dep_AMP-bd_enzyme"/>
</dbReference>
<feature type="region of interest" description="Disordered" evidence="1">
    <location>
        <begin position="265"/>
        <end position="285"/>
    </location>
</feature>
<sequence length="285" mass="30220">MREYLDTGASLAPSAPCLTMAGVTLSYAFVQELSWRIARGLDRSGVRPGDRVAVLSGNDPTAFSCVFGIARVGATWVPLDPAGIFDAAGCTCLLFHVSFAPLVERLRPHLAGVKTVICLGGASPGATPFEDWLEGVPASPWDAAPRGDLDTGTALTLLGHPAEERPRFLAPTSLTGRAGLLSRPVLALGGEIVLMPAPDVTDFLHLVERHRITHAFLPTALLCRLLDNITLDTADLTSLRCLLYGDAPLPAARLREAHERVGPVLHRPLSSTDAASRDCAPPRSA</sequence>
<keyword evidence="4" id="KW-1185">Reference proteome</keyword>
<dbReference type="EMBL" id="JAMXQV010000012">
    <property type="protein sequence ID" value="MCR6485684.1"/>
    <property type="molecule type" value="Genomic_DNA"/>
</dbReference>
<dbReference type="SUPFAM" id="SSF56801">
    <property type="entry name" value="Acetyl-CoA synthetase-like"/>
    <property type="match status" value="1"/>
</dbReference>
<dbReference type="PANTHER" id="PTHR43767:SF1">
    <property type="entry name" value="NONRIBOSOMAL PEPTIDE SYNTHASE PES1 (EUROFUNG)-RELATED"/>
    <property type="match status" value="1"/>
</dbReference>
<evidence type="ECO:0000256" key="1">
    <source>
        <dbReference type="SAM" id="MobiDB-lite"/>
    </source>
</evidence>
<dbReference type="InterPro" id="IPR000873">
    <property type="entry name" value="AMP-dep_synth/lig_dom"/>
</dbReference>
<evidence type="ECO:0000259" key="2">
    <source>
        <dbReference type="Pfam" id="PF00501"/>
    </source>
</evidence>
<accession>A0A9X2NBM2</accession>
<proteinExistence type="predicted"/>
<comment type="caution">
    <text evidence="3">The sequence shown here is derived from an EMBL/GenBank/DDBJ whole genome shotgun (WGS) entry which is preliminary data.</text>
</comment>
<dbReference type="PANTHER" id="PTHR43767">
    <property type="entry name" value="LONG-CHAIN-FATTY-ACID--COA LIGASE"/>
    <property type="match status" value="1"/>
</dbReference>
<dbReference type="Proteomes" id="UP001144096">
    <property type="component" value="Unassembled WGS sequence"/>
</dbReference>